<dbReference type="Proteomes" id="UP000273626">
    <property type="component" value="Unassembled WGS sequence"/>
</dbReference>
<evidence type="ECO:0000256" key="2">
    <source>
        <dbReference type="ARBA" id="ARBA00022857"/>
    </source>
</evidence>
<dbReference type="GO" id="GO:0055129">
    <property type="term" value="P:L-proline biosynthetic process"/>
    <property type="evidence" value="ECO:0007669"/>
    <property type="project" value="UniProtKB-UniRule"/>
</dbReference>
<dbReference type="InterPro" id="IPR053790">
    <property type="entry name" value="P5CR-like_CS"/>
</dbReference>
<dbReference type="GO" id="GO:0004735">
    <property type="term" value="F:pyrroline-5-carboxylate reductase activity"/>
    <property type="evidence" value="ECO:0007669"/>
    <property type="project" value="UniProtKB-UniRule"/>
</dbReference>
<dbReference type="SUPFAM" id="SSF48179">
    <property type="entry name" value="6-phosphogluconate dehydrogenase C-terminal domain-like"/>
    <property type="match status" value="1"/>
</dbReference>
<keyword evidence="4" id="KW-0641">Proline biosynthesis</keyword>
<evidence type="ECO:0000313" key="11">
    <source>
        <dbReference type="Proteomes" id="UP000326453"/>
    </source>
</evidence>
<dbReference type="Pfam" id="PF14748">
    <property type="entry name" value="P5CR_dimer"/>
    <property type="match status" value="1"/>
</dbReference>
<keyword evidence="4" id="KW-0028">Amino-acid biosynthesis</keyword>
<dbReference type="PROSITE" id="PS00521">
    <property type="entry name" value="P5CR"/>
    <property type="match status" value="1"/>
</dbReference>
<dbReference type="Proteomes" id="UP000326453">
    <property type="component" value="Chromosome 1"/>
</dbReference>
<feature type="domain" description="Pyrroline-5-carboxylate reductase catalytic N-terminal" evidence="6">
    <location>
        <begin position="8"/>
        <end position="100"/>
    </location>
</feature>
<comment type="catalytic activity">
    <reaction evidence="4">
        <text>L-proline + NADP(+) = (S)-1-pyrroline-5-carboxylate + NADPH + 2 H(+)</text>
        <dbReference type="Rhea" id="RHEA:14109"/>
        <dbReference type="ChEBI" id="CHEBI:15378"/>
        <dbReference type="ChEBI" id="CHEBI:17388"/>
        <dbReference type="ChEBI" id="CHEBI:57783"/>
        <dbReference type="ChEBI" id="CHEBI:58349"/>
        <dbReference type="ChEBI" id="CHEBI:60039"/>
        <dbReference type="EC" id="1.5.1.2"/>
    </reaction>
</comment>
<dbReference type="GeneID" id="51371955"/>
<evidence type="ECO:0000259" key="7">
    <source>
        <dbReference type="Pfam" id="PF14748"/>
    </source>
</evidence>
<comment type="pathway">
    <text evidence="4">Amino-acid biosynthesis; L-proline biosynthesis; L-proline from L-glutamate 5-semialdehyde: step 1/1.</text>
</comment>
<comment type="subcellular location">
    <subcellularLocation>
        <location evidence="4">Cytoplasm</location>
    </subcellularLocation>
</comment>
<gene>
    <name evidence="4" type="primary">proC</name>
    <name evidence="9" type="ORF">BDE18_1346</name>
    <name evidence="8" type="ORF">ESD82_15310</name>
</gene>
<dbReference type="InterPro" id="IPR036291">
    <property type="entry name" value="NAD(P)-bd_dom_sf"/>
</dbReference>
<proteinExistence type="inferred from homology"/>
<evidence type="ECO:0000313" key="9">
    <source>
        <dbReference type="EMBL" id="RKS52050.1"/>
    </source>
</evidence>
<feature type="domain" description="Pyrroline-5-carboxylate reductase dimerisation" evidence="7">
    <location>
        <begin position="165"/>
        <end position="269"/>
    </location>
</feature>
<dbReference type="Pfam" id="PF03807">
    <property type="entry name" value="F420_oxidored"/>
    <property type="match status" value="1"/>
</dbReference>
<evidence type="ECO:0000256" key="4">
    <source>
        <dbReference type="HAMAP-Rule" id="MF_01925"/>
    </source>
</evidence>
<dbReference type="PANTHER" id="PTHR11645:SF0">
    <property type="entry name" value="PYRROLINE-5-CARBOXYLATE REDUCTASE 3"/>
    <property type="match status" value="1"/>
</dbReference>
<accession>A0AAE6TUP2</accession>
<dbReference type="RefSeq" id="WP_147427981.1">
    <property type="nucleotide sequence ID" value="NZ_CP044426.1"/>
</dbReference>
<keyword evidence="3 4" id="KW-0560">Oxidoreductase</keyword>
<sequence length="273" mass="28583">MTNAPTLLFIGCGNMGASIIGGAVTHVPQARLVALDPDLERARSLLPAGAPVALHATADEIAELKPDLVILGVKPQVFGALDPALMQIMAQSDVVSIMAGIPLERLVSVIGHERIARTMPNLPAMLAAGATLGCVRPESVSPATRKLVEDLFGALGLFDWVEDEASFELANPVFACGPGFIFAFAEQMILAAERSGVDPQLADRLVRQTFLGAARMLSEDDRDAAALKRAVTSPNGTTQAGLTALEDPSALPAVVPETLRRAHARALELAAEA</sequence>
<dbReference type="InterPro" id="IPR000304">
    <property type="entry name" value="Pyrroline-COOH_reductase"/>
</dbReference>
<organism evidence="8 11">
    <name type="scientific">Paracoccus pantotrophus</name>
    <name type="common">Thiosphaera pantotropha</name>
    <dbReference type="NCBI Taxonomy" id="82367"/>
    <lineage>
        <taxon>Bacteria</taxon>
        <taxon>Pseudomonadati</taxon>
        <taxon>Pseudomonadota</taxon>
        <taxon>Alphaproteobacteria</taxon>
        <taxon>Rhodobacterales</taxon>
        <taxon>Paracoccaceae</taxon>
        <taxon>Paracoccus</taxon>
    </lineage>
</organism>
<reference evidence="9 10" key="1">
    <citation type="submission" date="2018-10" db="EMBL/GenBank/DDBJ databases">
        <title>Genomic Encyclopedia of Archaeal and Bacterial Type Strains, Phase II (KMG-II): from individual species to whole genera.</title>
        <authorList>
            <person name="Goeker M."/>
        </authorList>
    </citation>
    <scope>NUCLEOTIDE SEQUENCE [LARGE SCALE GENOMIC DNA]</scope>
    <source>
        <strain evidence="10">ATCC 35512 / DSM 2944 / CIP 106514 / LMD 82.5 / NBRC 102493 / NCCB 82005 / GB17</strain>
        <strain evidence="9">DSM 2944</strain>
    </source>
</reference>
<protein>
    <recommendedName>
        <fullName evidence="4">Pyrroline-5-carboxylate reductase</fullName>
        <shortName evidence="4">P5C reductase</shortName>
        <shortName evidence="4">P5CR</shortName>
        <ecNumber evidence="4">1.5.1.2</ecNumber>
    </recommendedName>
    <alternativeName>
        <fullName evidence="4">PCA reductase</fullName>
    </alternativeName>
</protein>
<feature type="binding site" evidence="5">
    <location>
        <begin position="10"/>
        <end position="15"/>
    </location>
    <ligand>
        <name>NADP(+)</name>
        <dbReference type="ChEBI" id="CHEBI:58349"/>
    </ligand>
</feature>
<dbReference type="InterPro" id="IPR008927">
    <property type="entry name" value="6-PGluconate_DH-like_C_sf"/>
</dbReference>
<dbReference type="EC" id="1.5.1.2" evidence="4"/>
<comment type="similarity">
    <text evidence="1 4">Belongs to the pyrroline-5-carboxylate reductase family.</text>
</comment>
<comment type="catalytic activity">
    <reaction evidence="4">
        <text>L-proline + NAD(+) = (S)-1-pyrroline-5-carboxylate + NADH + 2 H(+)</text>
        <dbReference type="Rhea" id="RHEA:14105"/>
        <dbReference type="ChEBI" id="CHEBI:15378"/>
        <dbReference type="ChEBI" id="CHEBI:17388"/>
        <dbReference type="ChEBI" id="CHEBI:57540"/>
        <dbReference type="ChEBI" id="CHEBI:57945"/>
        <dbReference type="ChEBI" id="CHEBI:60039"/>
        <dbReference type="EC" id="1.5.1.2"/>
    </reaction>
</comment>
<dbReference type="GO" id="GO:0005737">
    <property type="term" value="C:cytoplasm"/>
    <property type="evidence" value="ECO:0007669"/>
    <property type="project" value="UniProtKB-SubCell"/>
</dbReference>
<dbReference type="Gene3D" id="3.40.50.720">
    <property type="entry name" value="NAD(P)-binding Rossmann-like Domain"/>
    <property type="match status" value="1"/>
</dbReference>
<evidence type="ECO:0000256" key="5">
    <source>
        <dbReference type="PIRSR" id="PIRSR000193-1"/>
    </source>
</evidence>
<evidence type="ECO:0000259" key="6">
    <source>
        <dbReference type="Pfam" id="PF03807"/>
    </source>
</evidence>
<evidence type="ECO:0000256" key="1">
    <source>
        <dbReference type="ARBA" id="ARBA00005525"/>
    </source>
</evidence>
<dbReference type="SUPFAM" id="SSF51735">
    <property type="entry name" value="NAD(P)-binding Rossmann-fold domains"/>
    <property type="match status" value="1"/>
</dbReference>
<dbReference type="EMBL" id="RBLI01000001">
    <property type="protein sequence ID" value="RKS52050.1"/>
    <property type="molecule type" value="Genomic_DNA"/>
</dbReference>
<dbReference type="HAMAP" id="MF_01925">
    <property type="entry name" value="P5C_reductase"/>
    <property type="match status" value="1"/>
</dbReference>
<evidence type="ECO:0000313" key="10">
    <source>
        <dbReference type="Proteomes" id="UP000273626"/>
    </source>
</evidence>
<dbReference type="Gene3D" id="1.10.3730.10">
    <property type="entry name" value="ProC C-terminal domain-like"/>
    <property type="match status" value="1"/>
</dbReference>
<comment type="function">
    <text evidence="4">Catalyzes the reduction of 1-pyrroline-5-carboxylate (PCA) to L-proline.</text>
</comment>
<reference evidence="8 11" key="2">
    <citation type="submission" date="2019-01" db="EMBL/GenBank/DDBJ databases">
        <title>Complete Genome Sequence and Annotation of the Paracoccus pantotrophus type strain DSM 2944.</title>
        <authorList>
            <person name="Bockwoldt J.A."/>
            <person name="Zimmermann M."/>
            <person name="Tiso T."/>
            <person name="Blank L.M."/>
        </authorList>
    </citation>
    <scope>NUCLEOTIDE SEQUENCE [LARGE SCALE GENOMIC DNA]</scope>
    <source>
        <strain evidence="8 11">DSM 2944</strain>
    </source>
</reference>
<dbReference type="PIRSF" id="PIRSF000193">
    <property type="entry name" value="Pyrrol-5-carb_rd"/>
    <property type="match status" value="1"/>
</dbReference>
<dbReference type="InterPro" id="IPR028939">
    <property type="entry name" value="P5C_Rdtase_cat_N"/>
</dbReference>
<dbReference type="PANTHER" id="PTHR11645">
    <property type="entry name" value="PYRROLINE-5-CARBOXYLATE REDUCTASE"/>
    <property type="match status" value="1"/>
</dbReference>
<evidence type="ECO:0000256" key="3">
    <source>
        <dbReference type="ARBA" id="ARBA00023002"/>
    </source>
</evidence>
<keyword evidence="2 4" id="KW-0521">NADP</keyword>
<dbReference type="AlphaFoldDB" id="A0AAE6TUP2"/>
<dbReference type="InterPro" id="IPR029036">
    <property type="entry name" value="P5CR_dimer"/>
</dbReference>
<evidence type="ECO:0000313" key="8">
    <source>
        <dbReference type="EMBL" id="QFG37498.1"/>
    </source>
</evidence>
<name>A0AAE6TUP2_PARPN</name>
<dbReference type="KEGG" id="ppan:ESD82_15310"/>
<dbReference type="EMBL" id="CP044426">
    <property type="protein sequence ID" value="QFG37498.1"/>
    <property type="molecule type" value="Genomic_DNA"/>
</dbReference>
<keyword evidence="4" id="KW-0963">Cytoplasm</keyword>
<keyword evidence="10" id="KW-1185">Reference proteome</keyword>